<dbReference type="InterPro" id="IPR000055">
    <property type="entry name" value="Restrct_endonuc_typeI_TRD"/>
</dbReference>
<dbReference type="GO" id="GO:0003677">
    <property type="term" value="F:DNA binding"/>
    <property type="evidence" value="ECO:0007669"/>
    <property type="project" value="UniProtKB-KW"/>
</dbReference>
<sequence>MKIKDIFSISSGLNAKKNPQGKIYGLQVRDFKDDFSLEQLIQPSLVYSPKMERHFLHEGDLLMVSKSYTGFRCFVYEENNMKAVATSVFLVLKNALFNVEPRYVAWYINLKTTQHELLSMSRGSAISSINMKILGEVDIPMVPIKTQREIVAVSRLKKAESDLINEIDLYKTIELEMTLKNIID</sequence>
<dbReference type="PANTHER" id="PTHR30408:SF12">
    <property type="entry name" value="TYPE I RESTRICTION ENZYME MJAVIII SPECIFICITY SUBUNIT"/>
    <property type="match status" value="1"/>
</dbReference>
<accession>A0A081D6D2</accession>
<evidence type="ECO:0000313" key="5">
    <source>
        <dbReference type="EMBL" id="GAK74478.1"/>
    </source>
</evidence>
<protein>
    <recommendedName>
        <fullName evidence="4">Type I restriction modification DNA specificity domain-containing protein</fullName>
    </recommendedName>
</protein>
<comment type="similarity">
    <text evidence="1">Belongs to the type-I restriction system S methylase family.</text>
</comment>
<evidence type="ECO:0000259" key="4">
    <source>
        <dbReference type="Pfam" id="PF01420"/>
    </source>
</evidence>
<proteinExistence type="inferred from homology"/>
<evidence type="ECO:0000313" key="6">
    <source>
        <dbReference type="Proteomes" id="UP000028980"/>
    </source>
</evidence>
<dbReference type="Proteomes" id="UP000028980">
    <property type="component" value="Unassembled WGS sequence"/>
</dbReference>
<comment type="caution">
    <text evidence="5">The sequence shown here is derived from an EMBL/GenBank/DDBJ whole genome shotgun (WGS) entry which is preliminary data.</text>
</comment>
<reference evidence="5 6" key="1">
    <citation type="journal article" date="2014" name="Genome Announc.">
        <title>Draft Genome Sequences of Marine Flavobacterium Nonlabens Strains NR17, NR24, NR27, NR32, NR33, and Ara13.</title>
        <authorList>
            <person name="Nakanishi M."/>
            <person name="Meirelles P."/>
            <person name="Suzuki R."/>
            <person name="Takatani N."/>
            <person name="Mino S."/>
            <person name="Suda W."/>
            <person name="Oshima K."/>
            <person name="Hattori M."/>
            <person name="Ohkuma M."/>
            <person name="Hosokawa M."/>
            <person name="Miyashita K."/>
            <person name="Thompson F.L."/>
            <person name="Niwa A."/>
            <person name="Sawabe T."/>
            <person name="Sawabe T."/>
        </authorList>
    </citation>
    <scope>NUCLEOTIDE SEQUENCE [LARGE SCALE GENOMIC DNA]</scope>
    <source>
        <strain evidence="6">JCM19296</strain>
    </source>
</reference>
<dbReference type="AlphaFoldDB" id="A0A081D6D2"/>
<evidence type="ECO:0000256" key="3">
    <source>
        <dbReference type="ARBA" id="ARBA00023125"/>
    </source>
</evidence>
<evidence type="ECO:0000256" key="2">
    <source>
        <dbReference type="ARBA" id="ARBA00022747"/>
    </source>
</evidence>
<dbReference type="InterPro" id="IPR044946">
    <property type="entry name" value="Restrct_endonuc_typeI_TRD_sf"/>
</dbReference>
<dbReference type="REBASE" id="98074">
    <property type="entry name" value="S3.Nul19296ORF54P"/>
</dbReference>
<dbReference type="InterPro" id="IPR052021">
    <property type="entry name" value="Type-I_RS_S_subunit"/>
</dbReference>
<name>A0A081D6D2_NONUL</name>
<organism evidence="5 6">
    <name type="scientific">Nonlabens ulvanivorans</name>
    <name type="common">Persicivirga ulvanivorans</name>
    <dbReference type="NCBI Taxonomy" id="906888"/>
    <lineage>
        <taxon>Bacteria</taxon>
        <taxon>Pseudomonadati</taxon>
        <taxon>Bacteroidota</taxon>
        <taxon>Flavobacteriia</taxon>
        <taxon>Flavobacteriales</taxon>
        <taxon>Flavobacteriaceae</taxon>
        <taxon>Nonlabens</taxon>
    </lineage>
</organism>
<feature type="domain" description="Type I restriction modification DNA specificity" evidence="4">
    <location>
        <begin position="109"/>
        <end position="164"/>
    </location>
</feature>
<keyword evidence="2" id="KW-0680">Restriction system</keyword>
<dbReference type="SUPFAM" id="SSF116734">
    <property type="entry name" value="DNA methylase specificity domain"/>
    <property type="match status" value="1"/>
</dbReference>
<dbReference type="Gene3D" id="3.90.220.20">
    <property type="entry name" value="DNA methylase specificity domains"/>
    <property type="match status" value="1"/>
</dbReference>
<dbReference type="EMBL" id="BBLG01000001">
    <property type="protein sequence ID" value="GAK74478.1"/>
    <property type="molecule type" value="Genomic_DNA"/>
</dbReference>
<dbReference type="Pfam" id="PF01420">
    <property type="entry name" value="Methylase_S"/>
    <property type="match status" value="1"/>
</dbReference>
<gene>
    <name evidence="5" type="ORF">JCM19296_56</name>
</gene>
<dbReference type="PANTHER" id="PTHR30408">
    <property type="entry name" value="TYPE-1 RESTRICTION ENZYME ECOKI SPECIFICITY PROTEIN"/>
    <property type="match status" value="1"/>
</dbReference>
<evidence type="ECO:0000256" key="1">
    <source>
        <dbReference type="ARBA" id="ARBA00010923"/>
    </source>
</evidence>
<keyword evidence="3" id="KW-0238">DNA-binding</keyword>
<dbReference type="GO" id="GO:0009307">
    <property type="term" value="P:DNA restriction-modification system"/>
    <property type="evidence" value="ECO:0007669"/>
    <property type="project" value="UniProtKB-KW"/>
</dbReference>